<name>A0A839RR41_9ACTN</name>
<gene>
    <name evidence="3" type="ORF">FHU29_003930</name>
</gene>
<dbReference type="InterPro" id="IPR001867">
    <property type="entry name" value="OmpR/PhoB-type_DNA-bd"/>
</dbReference>
<feature type="domain" description="OmpR/PhoB-type" evidence="2">
    <location>
        <begin position="329"/>
        <end position="393"/>
    </location>
</feature>
<protein>
    <recommendedName>
        <fullName evidence="2">OmpR/PhoB-type domain-containing protein</fullName>
    </recommendedName>
</protein>
<dbReference type="Pfam" id="PF01590">
    <property type="entry name" value="GAF"/>
    <property type="match status" value="1"/>
</dbReference>
<sequence>MTQTMPEPAVAAGEDPRRYAQLLSNVYDAIMTGARPPARPRDIIADSWRRLQRSGINPDFGVTVRPVAGDELEDLRHSSGLAEVYDGISHALESITADTENILVVADRSGRVLWRAGPTPVLAHADRLGFILGANWSETTVGTNAIGTALVSRRSVQIFSAEHYVRTHHAWTCAGAPVRDPRDGRVLGAIDVSGPARTVHPTTIALVDAVAKLTESQLREVHRKSLDRLRTVASPVLAKSGGPALAIDAHGWVAAVEGIAPQNRLALPDQMEAGQAWLPALGLCVCEPIPGGWLVRPVRDAATPTAPTAVEVDLRGSQPQLTVAGPCGNWTTTLTPRHAEILFVLATHRDGCTARQLAEHLFGDASRAVTVRAELLRLRRHLGAVVLGQPYRFDPNAIVAVQVPTDPSHLLPGSTAPAVVQARIPTGL</sequence>
<dbReference type="AlphaFoldDB" id="A0A839RR41"/>
<dbReference type="OrthoDB" id="3928741at2"/>
<dbReference type="Proteomes" id="UP000567922">
    <property type="component" value="Unassembled WGS sequence"/>
</dbReference>
<evidence type="ECO:0000256" key="1">
    <source>
        <dbReference type="ARBA" id="ARBA00023125"/>
    </source>
</evidence>
<dbReference type="GO" id="GO:0000160">
    <property type="term" value="P:phosphorelay signal transduction system"/>
    <property type="evidence" value="ECO:0007669"/>
    <property type="project" value="InterPro"/>
</dbReference>
<dbReference type="InterPro" id="IPR029016">
    <property type="entry name" value="GAF-like_dom_sf"/>
</dbReference>
<keyword evidence="1" id="KW-0238">DNA-binding</keyword>
<dbReference type="Gene3D" id="3.30.450.40">
    <property type="match status" value="1"/>
</dbReference>
<evidence type="ECO:0000313" key="4">
    <source>
        <dbReference type="Proteomes" id="UP000567922"/>
    </source>
</evidence>
<dbReference type="SMART" id="SM00862">
    <property type="entry name" value="Trans_reg_C"/>
    <property type="match status" value="1"/>
</dbReference>
<dbReference type="GO" id="GO:0006355">
    <property type="term" value="P:regulation of DNA-templated transcription"/>
    <property type="evidence" value="ECO:0007669"/>
    <property type="project" value="InterPro"/>
</dbReference>
<organism evidence="3 4">
    <name type="scientific">Hoyosella altamirensis</name>
    <dbReference type="NCBI Taxonomy" id="616997"/>
    <lineage>
        <taxon>Bacteria</taxon>
        <taxon>Bacillati</taxon>
        <taxon>Actinomycetota</taxon>
        <taxon>Actinomycetes</taxon>
        <taxon>Mycobacteriales</taxon>
        <taxon>Hoyosellaceae</taxon>
        <taxon>Hoyosella</taxon>
    </lineage>
</organism>
<dbReference type="RefSeq" id="WP_064438510.1">
    <property type="nucleotide sequence ID" value="NZ_BDDI01000001.1"/>
</dbReference>
<evidence type="ECO:0000259" key="2">
    <source>
        <dbReference type="SMART" id="SM00862"/>
    </source>
</evidence>
<dbReference type="SUPFAM" id="SSF55781">
    <property type="entry name" value="GAF domain-like"/>
    <property type="match status" value="1"/>
</dbReference>
<dbReference type="GO" id="GO:0003677">
    <property type="term" value="F:DNA binding"/>
    <property type="evidence" value="ECO:0007669"/>
    <property type="project" value="UniProtKB-KW"/>
</dbReference>
<dbReference type="InterPro" id="IPR003018">
    <property type="entry name" value="GAF"/>
</dbReference>
<dbReference type="EMBL" id="JACHWS010000004">
    <property type="protein sequence ID" value="MBB3039442.1"/>
    <property type="molecule type" value="Genomic_DNA"/>
</dbReference>
<evidence type="ECO:0000313" key="3">
    <source>
        <dbReference type="EMBL" id="MBB3039442.1"/>
    </source>
</evidence>
<reference evidence="3 4" key="1">
    <citation type="submission" date="2020-08" db="EMBL/GenBank/DDBJ databases">
        <title>Sequencing the genomes of 1000 actinobacteria strains.</title>
        <authorList>
            <person name="Klenk H.-P."/>
        </authorList>
    </citation>
    <scope>NUCLEOTIDE SEQUENCE [LARGE SCALE GENOMIC DNA]</scope>
    <source>
        <strain evidence="3 4">DSM 45258</strain>
    </source>
</reference>
<proteinExistence type="predicted"/>
<keyword evidence="4" id="KW-1185">Reference proteome</keyword>
<comment type="caution">
    <text evidence="3">The sequence shown here is derived from an EMBL/GenBank/DDBJ whole genome shotgun (WGS) entry which is preliminary data.</text>
</comment>
<accession>A0A839RR41</accession>